<keyword evidence="2" id="KW-1185">Reference proteome</keyword>
<dbReference type="RefSeq" id="WP_327608727.1">
    <property type="nucleotide sequence ID" value="NZ_JARZFX010000011.1"/>
</dbReference>
<dbReference type="Pfam" id="PF15597">
    <property type="entry name" value="Imm59"/>
    <property type="match status" value="1"/>
</dbReference>
<protein>
    <submittedName>
        <fullName evidence="1">Imm59 family immunity protein</fullName>
    </submittedName>
</protein>
<reference evidence="1 2" key="1">
    <citation type="journal article" date="2024" name="Int. J. Syst. Evol. Microbiol.">
        <title>Virgibacillus tibetensis sp. nov., isolated from salt lake on the Tibetan Plateau of China.</title>
        <authorList>
            <person name="Phurbu D."/>
            <person name="Liu Z.-X."/>
            <person name="Wang R."/>
            <person name="Zheng Y.-Y."/>
            <person name="Liu H.-C."/>
            <person name="Zhou Y.-G."/>
            <person name="Yu Y.-J."/>
            <person name="Li A.-H."/>
        </authorList>
    </citation>
    <scope>NUCLEOTIDE SEQUENCE [LARGE SCALE GENOMIC DNA]</scope>
    <source>
        <strain evidence="1 2">C22-A2</strain>
    </source>
</reference>
<comment type="caution">
    <text evidence="1">The sequence shown here is derived from an EMBL/GenBank/DDBJ whole genome shotgun (WGS) entry which is preliminary data.</text>
</comment>
<evidence type="ECO:0000313" key="2">
    <source>
        <dbReference type="Proteomes" id="UP001335737"/>
    </source>
</evidence>
<evidence type="ECO:0000313" key="1">
    <source>
        <dbReference type="EMBL" id="MEC5425174.1"/>
    </source>
</evidence>
<dbReference type="EMBL" id="JARZFX010000011">
    <property type="protein sequence ID" value="MEC5425174.1"/>
    <property type="molecule type" value="Genomic_DNA"/>
</dbReference>
<sequence length="81" mass="9574">MTRDEAKKIIVEEGLKQIIWFGNHKLKENEVGIKYEDNQWEVYVTDERANIVTGSITKFVEEDKALDNFIARARTEKNLFR</sequence>
<organism evidence="1 2">
    <name type="scientific">Virgibacillus tibetensis</name>
    <dbReference type="NCBI Taxonomy" id="3042313"/>
    <lineage>
        <taxon>Bacteria</taxon>
        <taxon>Bacillati</taxon>
        <taxon>Bacillota</taxon>
        <taxon>Bacilli</taxon>
        <taxon>Bacillales</taxon>
        <taxon>Bacillaceae</taxon>
        <taxon>Virgibacillus</taxon>
    </lineage>
</organism>
<gene>
    <name evidence="1" type="ORF">QGM71_16940</name>
</gene>
<proteinExistence type="predicted"/>
<dbReference type="Proteomes" id="UP001335737">
    <property type="component" value="Unassembled WGS sequence"/>
</dbReference>
<accession>A0ABU6KIM4</accession>
<dbReference type="InterPro" id="IPR028954">
    <property type="entry name" value="Imm59"/>
</dbReference>
<name>A0ABU6KIM4_9BACI</name>